<evidence type="ECO:0000259" key="1">
    <source>
        <dbReference type="Pfam" id="PF03288"/>
    </source>
</evidence>
<organism evidence="2">
    <name type="scientific">bioreactor metagenome</name>
    <dbReference type="NCBI Taxonomy" id="1076179"/>
    <lineage>
        <taxon>unclassified sequences</taxon>
        <taxon>metagenomes</taxon>
        <taxon>ecological metagenomes</taxon>
    </lineage>
</organism>
<name>A0A645CNW2_9ZZZZ</name>
<accession>A0A645CNW2</accession>
<dbReference type="InterPro" id="IPR004968">
    <property type="entry name" value="DNA_primase/NTPase_C"/>
</dbReference>
<proteinExistence type="predicted"/>
<feature type="domain" description="DNA primase/nucleoside triphosphatase C-terminal" evidence="1">
    <location>
        <begin position="70"/>
        <end position="131"/>
    </location>
</feature>
<dbReference type="Pfam" id="PF03288">
    <property type="entry name" value="Pox_D5"/>
    <property type="match status" value="1"/>
</dbReference>
<gene>
    <name evidence="2" type="ORF">SDC9_125618</name>
</gene>
<dbReference type="EMBL" id="VSSQ01028763">
    <property type="protein sequence ID" value="MPM78607.1"/>
    <property type="molecule type" value="Genomic_DNA"/>
</dbReference>
<reference evidence="2" key="1">
    <citation type="submission" date="2019-08" db="EMBL/GenBank/DDBJ databases">
        <authorList>
            <person name="Kucharzyk K."/>
            <person name="Murdoch R.W."/>
            <person name="Higgins S."/>
            <person name="Loffler F."/>
        </authorList>
    </citation>
    <scope>NUCLEOTIDE SEQUENCE</scope>
</reference>
<evidence type="ECO:0000313" key="2">
    <source>
        <dbReference type="EMBL" id="MPM78607.1"/>
    </source>
</evidence>
<sequence>MRRLVIIPFRAEFKETDEDYDPFIIDKLMTNEALEYLLKIALEGLDRILYNRAFTKVKVVDEAKNDYEKRNNPIIGFLEEGKIENELTKDVYLQYQTYCTELGFKSLSRIAFSREICKHGFKTKPVKIKGENNQIFRRKEELQ</sequence>
<comment type="caution">
    <text evidence="2">The sequence shown here is derived from an EMBL/GenBank/DDBJ whole genome shotgun (WGS) entry which is preliminary data.</text>
</comment>
<dbReference type="AlphaFoldDB" id="A0A645CNW2"/>
<protein>
    <recommendedName>
        <fullName evidence="1">DNA primase/nucleoside triphosphatase C-terminal domain-containing protein</fullName>
    </recommendedName>
</protein>